<dbReference type="GO" id="GO:0003676">
    <property type="term" value="F:nucleic acid binding"/>
    <property type="evidence" value="ECO:0007669"/>
    <property type="project" value="InterPro"/>
</dbReference>
<evidence type="ECO:0000259" key="1">
    <source>
        <dbReference type="Pfam" id="PF01612"/>
    </source>
</evidence>
<accession>A0A1Y1YYV7</accession>
<dbReference type="Pfam" id="PF01612">
    <property type="entry name" value="DNA_pol_A_exo1"/>
    <property type="match status" value="1"/>
</dbReference>
<name>A0A1Y1YYV7_9PLEO</name>
<dbReference type="AlphaFoldDB" id="A0A1Y1YYV7"/>
<proteinExistence type="predicted"/>
<comment type="caution">
    <text evidence="2">The sequence shown here is derived from an EMBL/GenBank/DDBJ whole genome shotgun (WGS) entry which is preliminary data.</text>
</comment>
<dbReference type="PANTHER" id="PTHR43040">
    <property type="entry name" value="RIBONUCLEASE D"/>
    <property type="match status" value="1"/>
</dbReference>
<dbReference type="OrthoDB" id="26838at2759"/>
<dbReference type="InterPro" id="IPR012337">
    <property type="entry name" value="RNaseH-like_sf"/>
</dbReference>
<protein>
    <recommendedName>
        <fullName evidence="1">3'-5' exonuclease domain-containing protein</fullName>
    </recommendedName>
</protein>
<organism evidence="2 3">
    <name type="scientific">Clohesyomyces aquaticus</name>
    <dbReference type="NCBI Taxonomy" id="1231657"/>
    <lineage>
        <taxon>Eukaryota</taxon>
        <taxon>Fungi</taxon>
        <taxon>Dikarya</taxon>
        <taxon>Ascomycota</taxon>
        <taxon>Pezizomycotina</taxon>
        <taxon>Dothideomycetes</taxon>
        <taxon>Pleosporomycetidae</taxon>
        <taxon>Pleosporales</taxon>
        <taxon>Lindgomycetaceae</taxon>
        <taxon>Clohesyomyces</taxon>
    </lineage>
</organism>
<dbReference type="EMBL" id="MCFA01000150">
    <property type="protein sequence ID" value="ORY03126.1"/>
    <property type="molecule type" value="Genomic_DNA"/>
</dbReference>
<dbReference type="SUPFAM" id="SSF53098">
    <property type="entry name" value="Ribonuclease H-like"/>
    <property type="match status" value="1"/>
</dbReference>
<dbReference type="PANTHER" id="PTHR43040:SF1">
    <property type="entry name" value="RIBONUCLEASE D"/>
    <property type="match status" value="1"/>
</dbReference>
<dbReference type="InterPro" id="IPR036397">
    <property type="entry name" value="RNaseH_sf"/>
</dbReference>
<feature type="domain" description="3'-5' exonuclease" evidence="1">
    <location>
        <begin position="38"/>
        <end position="215"/>
    </location>
</feature>
<dbReference type="Gene3D" id="3.30.420.10">
    <property type="entry name" value="Ribonuclease H-like superfamily/Ribonuclease H"/>
    <property type="match status" value="1"/>
</dbReference>
<reference evidence="2 3" key="1">
    <citation type="submission" date="2016-07" db="EMBL/GenBank/DDBJ databases">
        <title>Pervasive Adenine N6-methylation of Active Genes in Fungi.</title>
        <authorList>
            <consortium name="DOE Joint Genome Institute"/>
            <person name="Mondo S.J."/>
            <person name="Dannebaum R.O."/>
            <person name="Kuo R.C."/>
            <person name="Labutti K."/>
            <person name="Haridas S."/>
            <person name="Kuo A."/>
            <person name="Salamov A."/>
            <person name="Ahrendt S.R."/>
            <person name="Lipzen A."/>
            <person name="Sullivan W."/>
            <person name="Andreopoulos W.B."/>
            <person name="Clum A."/>
            <person name="Lindquist E."/>
            <person name="Daum C."/>
            <person name="Ramamoorthy G.K."/>
            <person name="Gryganskyi A."/>
            <person name="Culley D."/>
            <person name="Magnuson J.K."/>
            <person name="James T.Y."/>
            <person name="O'Malley M.A."/>
            <person name="Stajich J.E."/>
            <person name="Spatafora J.W."/>
            <person name="Visel A."/>
            <person name="Grigoriev I.V."/>
        </authorList>
    </citation>
    <scope>NUCLEOTIDE SEQUENCE [LARGE SCALE GENOMIC DNA]</scope>
    <source>
        <strain evidence="2 3">CBS 115471</strain>
    </source>
</reference>
<gene>
    <name evidence="2" type="ORF">BCR34DRAFT_617855</name>
</gene>
<sequence>MENIKTAVLNTTDEICALVDRLVLLHQQPNLPSPIMYIDLEGVALSRSGTLSIFTLLTDRGTPNREVCLIDVHTLGAQAFEAAGENGKTLKDILQDENIPKVFFDVRNDSDALFAHFGVALKGVEDVPLMESATRETTVSRKFVTSLSKCIEKNVVMSPSAKASWQLAKTRGERMFRRELGGSYEVFNQRPIPKDIISYCAGDVQYLPELRQRFWGSSHKWLDLVSEGSKQRVAKSQQPDYQPHGRDRAIAPWSKEQHTLLDQRHYVPPIPSYFNDYLDDPFDYDQDGYWYDDSPTSCRDIISDCDMHLYYSD</sequence>
<dbReference type="GO" id="GO:0008408">
    <property type="term" value="F:3'-5' exonuclease activity"/>
    <property type="evidence" value="ECO:0007669"/>
    <property type="project" value="InterPro"/>
</dbReference>
<dbReference type="STRING" id="1231657.A0A1Y1YYV7"/>
<evidence type="ECO:0000313" key="3">
    <source>
        <dbReference type="Proteomes" id="UP000193144"/>
    </source>
</evidence>
<dbReference type="Proteomes" id="UP000193144">
    <property type="component" value="Unassembled WGS sequence"/>
</dbReference>
<dbReference type="GO" id="GO:0006139">
    <property type="term" value="P:nucleobase-containing compound metabolic process"/>
    <property type="evidence" value="ECO:0007669"/>
    <property type="project" value="InterPro"/>
</dbReference>
<dbReference type="InterPro" id="IPR002562">
    <property type="entry name" value="3'-5'_exonuclease_dom"/>
</dbReference>
<evidence type="ECO:0000313" key="2">
    <source>
        <dbReference type="EMBL" id="ORY03126.1"/>
    </source>
</evidence>
<keyword evidence="3" id="KW-1185">Reference proteome</keyword>